<evidence type="ECO:0000313" key="1">
    <source>
        <dbReference type="EMBL" id="KAF0514369.1"/>
    </source>
</evidence>
<dbReference type="OrthoDB" id="2433161at2759"/>
<organism evidence="1 2">
    <name type="scientific">Gigaspora margarita</name>
    <dbReference type="NCBI Taxonomy" id="4874"/>
    <lineage>
        <taxon>Eukaryota</taxon>
        <taxon>Fungi</taxon>
        <taxon>Fungi incertae sedis</taxon>
        <taxon>Mucoromycota</taxon>
        <taxon>Glomeromycotina</taxon>
        <taxon>Glomeromycetes</taxon>
        <taxon>Diversisporales</taxon>
        <taxon>Gigasporaceae</taxon>
        <taxon>Gigaspora</taxon>
    </lineage>
</organism>
<dbReference type="EMBL" id="WTPW01000410">
    <property type="protein sequence ID" value="KAF0514369.1"/>
    <property type="molecule type" value="Genomic_DNA"/>
</dbReference>
<accession>A0A8H4EM23</accession>
<comment type="caution">
    <text evidence="1">The sequence shown here is derived from an EMBL/GenBank/DDBJ whole genome shotgun (WGS) entry which is preliminary data.</text>
</comment>
<evidence type="ECO:0000313" key="2">
    <source>
        <dbReference type="Proteomes" id="UP000439903"/>
    </source>
</evidence>
<gene>
    <name evidence="1" type="ORF">F8M41_017612</name>
</gene>
<dbReference type="Proteomes" id="UP000439903">
    <property type="component" value="Unassembled WGS sequence"/>
</dbReference>
<sequence length="135" mass="15619">MLLNRKHTWVKCFMSWHFTAGTQSTQHVESENALIKKAVQSSFSLLEVQEVLEKHLEFESPIHDAHYKQMCQSVCYYAYKVQMSEISTSDDNSFEPFFDKETDDSSEIPVEADEDQKLNLQSLIAIVNPDNILEI</sequence>
<keyword evidence="2" id="KW-1185">Reference proteome</keyword>
<reference evidence="1 2" key="1">
    <citation type="journal article" date="2019" name="Environ. Microbiol.">
        <title>At the nexus of three kingdoms: the genome of the mycorrhizal fungus Gigaspora margarita provides insights into plant, endobacterial and fungal interactions.</title>
        <authorList>
            <person name="Venice F."/>
            <person name="Ghignone S."/>
            <person name="Salvioli di Fossalunga A."/>
            <person name="Amselem J."/>
            <person name="Novero M."/>
            <person name="Xianan X."/>
            <person name="Sedzielewska Toro K."/>
            <person name="Morin E."/>
            <person name="Lipzen A."/>
            <person name="Grigoriev I.V."/>
            <person name="Henrissat B."/>
            <person name="Martin F.M."/>
            <person name="Bonfante P."/>
        </authorList>
    </citation>
    <scope>NUCLEOTIDE SEQUENCE [LARGE SCALE GENOMIC DNA]</scope>
    <source>
        <strain evidence="1 2">BEG34</strain>
    </source>
</reference>
<proteinExistence type="predicted"/>
<dbReference type="AlphaFoldDB" id="A0A8H4EM23"/>
<protein>
    <submittedName>
        <fullName evidence="1">Protein far1-related sequence 5-like</fullName>
    </submittedName>
</protein>
<name>A0A8H4EM23_GIGMA</name>